<dbReference type="AlphaFoldDB" id="M0N8P3"/>
<comment type="caution">
    <text evidence="1">The sequence shown here is derived from an EMBL/GenBank/DDBJ whole genome shotgun (WGS) entry which is preliminary data.</text>
</comment>
<dbReference type="EMBL" id="AOME01000051">
    <property type="protein sequence ID" value="EMA53469.1"/>
    <property type="molecule type" value="Genomic_DNA"/>
</dbReference>
<proteinExistence type="predicted"/>
<evidence type="ECO:0000313" key="1">
    <source>
        <dbReference type="EMBL" id="EMA53469.1"/>
    </source>
</evidence>
<reference evidence="1 2" key="1">
    <citation type="journal article" date="2014" name="PLoS Genet.">
        <title>Phylogenetically driven sequencing of extremely halophilic archaea reveals strategies for static and dynamic osmo-response.</title>
        <authorList>
            <person name="Becker E.A."/>
            <person name="Seitzer P.M."/>
            <person name="Tritt A."/>
            <person name="Larsen D."/>
            <person name="Krusor M."/>
            <person name="Yao A.I."/>
            <person name="Wu D."/>
            <person name="Madern D."/>
            <person name="Eisen J.A."/>
            <person name="Darling A.E."/>
            <person name="Facciotti M.T."/>
        </authorList>
    </citation>
    <scope>NUCLEOTIDE SEQUENCE [LARGE SCALE GENOMIC DNA]</scope>
    <source>
        <strain evidence="1 2">DSM 8989</strain>
    </source>
</reference>
<dbReference type="Proteomes" id="UP000011625">
    <property type="component" value="Unassembled WGS sequence"/>
</dbReference>
<dbReference type="PANTHER" id="PTHR39967">
    <property type="match status" value="1"/>
</dbReference>
<keyword evidence="2" id="KW-1185">Reference proteome</keyword>
<evidence type="ECO:0000313" key="2">
    <source>
        <dbReference type="Proteomes" id="UP000011625"/>
    </source>
</evidence>
<sequence>MVTGRPSIGGIRVLRCGSERRARGATTSRALGSASLRVRRAVCRRSPGHVRGHSGWRNRRVGATLRTNRRTRQRRLPFHGHGRGDRLRTHGSWTTLRIDTDLAFGVVRLSSCRTGTICPRQATFLVDGATPLHEACRRHGLDFRDEQHGNRSGVERVFREGKRRTASFSNCFSHADPATADEWLRSFAVAWNQLI</sequence>
<protein>
    <submittedName>
        <fullName evidence="1">IS240-type transposase (ISH102)</fullName>
    </submittedName>
</protein>
<name>M0N8P3_9EURY</name>
<dbReference type="STRING" id="1227456.C450_09162"/>
<gene>
    <name evidence="1" type="ORF">C450_09162</name>
</gene>
<dbReference type="PANTHER" id="PTHR39967:SF1">
    <property type="entry name" value="ISH14-TYPE TRANSPOSASE HSIRS44"/>
    <property type="match status" value="1"/>
</dbReference>
<organism evidence="1 2">
    <name type="scientific">Halococcus salifodinae DSM 8989</name>
    <dbReference type="NCBI Taxonomy" id="1227456"/>
    <lineage>
        <taxon>Archaea</taxon>
        <taxon>Methanobacteriati</taxon>
        <taxon>Methanobacteriota</taxon>
        <taxon>Stenosarchaea group</taxon>
        <taxon>Halobacteria</taxon>
        <taxon>Halobacteriales</taxon>
        <taxon>Halococcaceae</taxon>
        <taxon>Halococcus</taxon>
    </lineage>
</organism>
<accession>M0N8P3</accession>